<evidence type="ECO:0000256" key="2">
    <source>
        <dbReference type="ARBA" id="ARBA00005336"/>
    </source>
</evidence>
<dbReference type="SMART" id="SM00321">
    <property type="entry name" value="WSC"/>
    <property type="match status" value="1"/>
</dbReference>
<dbReference type="AlphaFoldDB" id="A0A0B7KFN9"/>
<dbReference type="PANTHER" id="PTHR42721:SF3">
    <property type="entry name" value="BETA-D-XYLOSIDASE 5-RELATED"/>
    <property type="match status" value="1"/>
</dbReference>
<dbReference type="Pfam" id="PF01822">
    <property type="entry name" value="WSC"/>
    <property type="match status" value="1"/>
</dbReference>
<dbReference type="Gene3D" id="3.20.20.300">
    <property type="entry name" value="Glycoside hydrolase, family 3, N-terminal domain"/>
    <property type="match status" value="1"/>
</dbReference>
<comment type="similarity">
    <text evidence="2">Belongs to the glycosyl hydrolase 3 family.</text>
</comment>
<feature type="domain" description="WSC" evidence="13">
    <location>
        <begin position="38"/>
        <end position="129"/>
    </location>
</feature>
<dbReference type="InterPro" id="IPR044993">
    <property type="entry name" value="BXL"/>
</dbReference>
<name>A0A0B7KFN9_BIOOC</name>
<comment type="catalytic activity">
    <reaction evidence="10">
        <text>Hydrolysis of (1-&gt;4)-beta-D-xylans, to remove successive D-xylose residues from the non-reducing termini.</text>
        <dbReference type="EC" id="3.2.1.37"/>
    </reaction>
</comment>
<dbReference type="Gene3D" id="2.60.40.10">
    <property type="entry name" value="Immunoglobulins"/>
    <property type="match status" value="1"/>
</dbReference>
<dbReference type="InterPro" id="IPR026891">
    <property type="entry name" value="Fn3-like"/>
</dbReference>
<dbReference type="EMBL" id="CDPU01000066">
    <property type="protein sequence ID" value="CEO56393.1"/>
    <property type="molecule type" value="Genomic_DNA"/>
</dbReference>
<dbReference type="InterPro" id="IPR017853">
    <property type="entry name" value="GH"/>
</dbReference>
<evidence type="ECO:0000256" key="8">
    <source>
        <dbReference type="ARBA" id="ARBA00023295"/>
    </source>
</evidence>
<dbReference type="EC" id="3.2.1.37" evidence="11"/>
<dbReference type="GO" id="GO:0045493">
    <property type="term" value="P:xylan catabolic process"/>
    <property type="evidence" value="ECO:0007669"/>
    <property type="project" value="UniProtKB-UniPathway"/>
</dbReference>
<reference evidence="14" key="1">
    <citation type="submission" date="2015-01" db="EMBL/GenBank/DDBJ databases">
        <authorList>
            <person name="Durling Mikael"/>
        </authorList>
    </citation>
    <scope>NUCLEOTIDE SEQUENCE</scope>
</reference>
<dbReference type="InterPro" id="IPR002772">
    <property type="entry name" value="Glyco_hydro_3_C"/>
</dbReference>
<gene>
    <name evidence="14" type="ORF">BN869_000012451_1</name>
</gene>
<dbReference type="PANTHER" id="PTHR42721">
    <property type="entry name" value="SUGAR HYDROLASE-RELATED"/>
    <property type="match status" value="1"/>
</dbReference>
<protein>
    <recommendedName>
        <fullName evidence="11">xylan 1,4-beta-xylosidase</fullName>
        <ecNumber evidence="11">3.2.1.37</ecNumber>
    </recommendedName>
</protein>
<dbReference type="SMART" id="SM01217">
    <property type="entry name" value="Fn3_like"/>
    <property type="match status" value="1"/>
</dbReference>
<keyword evidence="4 12" id="KW-0732">Signal</keyword>
<dbReference type="GO" id="GO:0046556">
    <property type="term" value="F:alpha-L-arabinofuranosidase activity"/>
    <property type="evidence" value="ECO:0007669"/>
    <property type="project" value="TreeGrafter"/>
</dbReference>
<evidence type="ECO:0000256" key="11">
    <source>
        <dbReference type="ARBA" id="ARBA00026107"/>
    </source>
</evidence>
<evidence type="ECO:0000256" key="12">
    <source>
        <dbReference type="SAM" id="SignalP"/>
    </source>
</evidence>
<keyword evidence="9" id="KW-0624">Polysaccharide degradation</keyword>
<keyword evidence="8" id="KW-0326">Glycosidase</keyword>
<dbReference type="GO" id="GO:0009044">
    <property type="term" value="F:xylan 1,4-beta-xylosidase activity"/>
    <property type="evidence" value="ECO:0007669"/>
    <property type="project" value="UniProtKB-EC"/>
</dbReference>
<sequence>MKHMATLLFLLASNVLARQPQWKLQTRDCLPAQNFTAEITYDDCYVDSGSPRTLGGVSVKLSNNSPQACADLCGRFGFQYAGVEYGRECYCGNEIRNEKAIESSCGTKCPGDGNQICGGTYFVSIWNVENPLEPGEYPIHFPDCNREPLCSNAVCDPSLSPKERATALLSLWTIEEKITNLVEDASGVPRLGIKPYQWWAEGLHGLASRGVTFDSPSSGEWYCATSFPQPILVGAAFDDELVTAMADVIGTETRAYNADGRVGLDLYTPNINSFKDPRWGRGQETPGEDPFHLQSYTRSLLAGLEREVGGYKKVITTCKHYAGNDFESFGSVTRHNFDAQISMQDLNEFYLAPFRVCAERNAGAFMCSYNSVNGAPACANSYLMQDILRQHWGWEKEEHYISSDCGAISDIWENHKYSKSAGEAAVTALRAGTDLECEFGNTDLLRDGWSNNLLTEEDMDKALTRMWSALISVGWFDPPEGQELRKLSFKDVNTEQSQKLAYDAAVAGSVLLKNEDHHLPLEKEGKLVLIGPWVNATEQMQGNYFGPPPYLIPPRQAAEEIGLDFTWAVGSAINGPDPSFDDAVEMAKTANQILFLGGLDNTIEAESRDRLNITWPEAQLDLIRELSSLGKPISVVQFGGGQLDDSELFENEAIKSVLWCGYPGQSGGKAVIDLIFGLAAPAGRLPVTQYPATYVDAVPPTDMTLRPGQNGTNPGRTHMWYSGEAVVPFGFGLHYTNFKVSFGGDFEWQGEFPAGDISNVGILAESTPWMDLINKPVLKAPISVENTGKRESDYVALVFLRSKAGPEPWPNQTLVGYTRVRSIKAYETKTVEVVLQLERFLRVDEDGNRVLYPGEYELFIDVDERATKIVEWIGEPVVVEKFPHPT</sequence>
<dbReference type="Pfam" id="PF01915">
    <property type="entry name" value="Glyco_hydro_3_C"/>
    <property type="match status" value="1"/>
</dbReference>
<dbReference type="InterPro" id="IPR036881">
    <property type="entry name" value="Glyco_hydro_3_C_sf"/>
</dbReference>
<keyword evidence="7" id="KW-0119">Carbohydrate metabolism</keyword>
<keyword evidence="5" id="KW-0378">Hydrolase</keyword>
<dbReference type="InterPro" id="IPR036962">
    <property type="entry name" value="Glyco_hydro_3_N_sf"/>
</dbReference>
<evidence type="ECO:0000256" key="1">
    <source>
        <dbReference type="ARBA" id="ARBA00004851"/>
    </source>
</evidence>
<comment type="pathway">
    <text evidence="1">Glycan degradation; xylan degradation.</text>
</comment>
<dbReference type="UniPathway" id="UPA00114"/>
<dbReference type="SUPFAM" id="SSF52279">
    <property type="entry name" value="Beta-D-glucan exohydrolase, C-terminal domain"/>
    <property type="match status" value="1"/>
</dbReference>
<proteinExistence type="inferred from homology"/>
<accession>A0A0B7KFN9</accession>
<dbReference type="InterPro" id="IPR001764">
    <property type="entry name" value="Glyco_hydro_3_N"/>
</dbReference>
<evidence type="ECO:0000313" key="14">
    <source>
        <dbReference type="EMBL" id="CEO56393.1"/>
    </source>
</evidence>
<evidence type="ECO:0000256" key="4">
    <source>
        <dbReference type="ARBA" id="ARBA00022729"/>
    </source>
</evidence>
<evidence type="ECO:0000259" key="13">
    <source>
        <dbReference type="PROSITE" id="PS51212"/>
    </source>
</evidence>
<evidence type="ECO:0000256" key="3">
    <source>
        <dbReference type="ARBA" id="ARBA00022651"/>
    </source>
</evidence>
<keyword evidence="3" id="KW-0858">Xylan degradation</keyword>
<evidence type="ECO:0000256" key="10">
    <source>
        <dbReference type="ARBA" id="ARBA00024574"/>
    </source>
</evidence>
<organism evidence="14">
    <name type="scientific">Bionectria ochroleuca</name>
    <name type="common">Gliocladium roseum</name>
    <dbReference type="NCBI Taxonomy" id="29856"/>
    <lineage>
        <taxon>Eukaryota</taxon>
        <taxon>Fungi</taxon>
        <taxon>Dikarya</taxon>
        <taxon>Ascomycota</taxon>
        <taxon>Pezizomycotina</taxon>
        <taxon>Sordariomycetes</taxon>
        <taxon>Hypocreomycetidae</taxon>
        <taxon>Hypocreales</taxon>
        <taxon>Bionectriaceae</taxon>
        <taxon>Clonostachys</taxon>
    </lineage>
</organism>
<dbReference type="PROSITE" id="PS51212">
    <property type="entry name" value="WSC"/>
    <property type="match status" value="1"/>
</dbReference>
<keyword evidence="6" id="KW-0325">Glycoprotein</keyword>
<feature type="signal peptide" evidence="12">
    <location>
        <begin position="1"/>
        <end position="17"/>
    </location>
</feature>
<evidence type="ECO:0000256" key="5">
    <source>
        <dbReference type="ARBA" id="ARBA00022801"/>
    </source>
</evidence>
<dbReference type="Gene3D" id="3.40.50.1700">
    <property type="entry name" value="Glycoside hydrolase family 3 C-terminal domain"/>
    <property type="match status" value="1"/>
</dbReference>
<dbReference type="GO" id="GO:0031222">
    <property type="term" value="P:arabinan catabolic process"/>
    <property type="evidence" value="ECO:0007669"/>
    <property type="project" value="TreeGrafter"/>
</dbReference>
<evidence type="ECO:0000256" key="9">
    <source>
        <dbReference type="ARBA" id="ARBA00023326"/>
    </source>
</evidence>
<dbReference type="Pfam" id="PF14310">
    <property type="entry name" value="Fn3-like"/>
    <property type="match status" value="1"/>
</dbReference>
<evidence type="ECO:0000256" key="7">
    <source>
        <dbReference type="ARBA" id="ARBA00023277"/>
    </source>
</evidence>
<dbReference type="InterPro" id="IPR013783">
    <property type="entry name" value="Ig-like_fold"/>
</dbReference>
<dbReference type="Pfam" id="PF00933">
    <property type="entry name" value="Glyco_hydro_3"/>
    <property type="match status" value="1"/>
</dbReference>
<evidence type="ECO:0000256" key="6">
    <source>
        <dbReference type="ARBA" id="ARBA00023180"/>
    </source>
</evidence>
<dbReference type="SUPFAM" id="SSF51445">
    <property type="entry name" value="(Trans)glycosidases"/>
    <property type="match status" value="1"/>
</dbReference>
<feature type="chain" id="PRO_5002118565" description="xylan 1,4-beta-xylosidase" evidence="12">
    <location>
        <begin position="18"/>
        <end position="886"/>
    </location>
</feature>
<dbReference type="InterPro" id="IPR002889">
    <property type="entry name" value="WSC_carb-bd"/>
</dbReference>